<name>A0A4D6L3W1_VIGUN</name>
<gene>
    <name evidence="1" type="ORF">DEO72_LG2g3550</name>
</gene>
<dbReference type="AlphaFoldDB" id="A0A4D6L3W1"/>
<sequence>MHRGVICGYAILGVTPQQWVCERLAPGDKGVPLGGLGRFCLAALRLRQAITLQSMACLCDVLTERYYTWIGKCCAMSGTTSGEVRRAGLQAGRFIEAGARTASSPFLFVFGDDRVIRYTGADNDTGDAEDAQATE</sequence>
<evidence type="ECO:0000313" key="1">
    <source>
        <dbReference type="EMBL" id="QCD83207.1"/>
    </source>
</evidence>
<evidence type="ECO:0000313" key="2">
    <source>
        <dbReference type="Proteomes" id="UP000501690"/>
    </source>
</evidence>
<dbReference type="Proteomes" id="UP000501690">
    <property type="component" value="Linkage Group LG2"/>
</dbReference>
<reference evidence="1 2" key="1">
    <citation type="submission" date="2019-04" db="EMBL/GenBank/DDBJ databases">
        <title>An improved genome assembly and genetic linkage map for asparagus bean, Vigna unguiculata ssp. sesquipedialis.</title>
        <authorList>
            <person name="Xia Q."/>
            <person name="Zhang R."/>
            <person name="Dong Y."/>
        </authorList>
    </citation>
    <scope>NUCLEOTIDE SEQUENCE [LARGE SCALE GENOMIC DNA]</scope>
    <source>
        <tissue evidence="1">Leaf</tissue>
    </source>
</reference>
<organism evidence="1 2">
    <name type="scientific">Vigna unguiculata</name>
    <name type="common">Cowpea</name>
    <dbReference type="NCBI Taxonomy" id="3917"/>
    <lineage>
        <taxon>Eukaryota</taxon>
        <taxon>Viridiplantae</taxon>
        <taxon>Streptophyta</taxon>
        <taxon>Embryophyta</taxon>
        <taxon>Tracheophyta</taxon>
        <taxon>Spermatophyta</taxon>
        <taxon>Magnoliopsida</taxon>
        <taxon>eudicotyledons</taxon>
        <taxon>Gunneridae</taxon>
        <taxon>Pentapetalae</taxon>
        <taxon>rosids</taxon>
        <taxon>fabids</taxon>
        <taxon>Fabales</taxon>
        <taxon>Fabaceae</taxon>
        <taxon>Papilionoideae</taxon>
        <taxon>50 kb inversion clade</taxon>
        <taxon>NPAAA clade</taxon>
        <taxon>indigoferoid/millettioid clade</taxon>
        <taxon>Phaseoleae</taxon>
        <taxon>Vigna</taxon>
    </lineage>
</organism>
<dbReference type="EMBL" id="CP039346">
    <property type="protein sequence ID" value="QCD83207.1"/>
    <property type="molecule type" value="Genomic_DNA"/>
</dbReference>
<accession>A0A4D6L3W1</accession>
<proteinExistence type="predicted"/>
<keyword evidence="2" id="KW-1185">Reference proteome</keyword>
<protein>
    <submittedName>
        <fullName evidence="1">Uncharacterized protein</fullName>
    </submittedName>
</protein>